<dbReference type="Proteomes" id="UP000186851">
    <property type="component" value="Chromosome"/>
</dbReference>
<sequence>MSALLDTEEIIETIKMITLQKLNIRAATLGISLLDCIRGNVEETCDKIYYKIMSYSRQFDESCREVQRSYGVPIVNKRIAVTPISMIIGSLLRDQVNSEKIKVCLKIAETLEKAVVDAGVDYIGGYSCFVHRGASLADEALIESLPVVLSTTKRVFSFINVASTESGINMDMIKRMGGIIKDIAYNTRDANSVGCAKLMVMANAAEGTPFLPGAFHSIGDSDVSLTVGISGPGVIHAVLKNLKEDAPLGDVVEAIKSTSFKVTRAGELIGRRIAEEMKVDFGGVDLSLAPSPEGGNSVGGVVESIGLERFGAPGSVLAIAIIADALKKGGSMASKYVGGQSGVFIPVLEDDIIAKAAGEGALTIDHLKAMSGVCSTGLDMIPIPWDTSPETIAALIGDIIALGVINRKTVGARLIPVYGKKPGEWVDYGGLLGRAPVMEVSRFKSSKLIQRGGRIPAPFISLSKS</sequence>
<evidence type="ECO:0000313" key="1">
    <source>
        <dbReference type="EMBL" id="WEU40090.1"/>
    </source>
</evidence>
<dbReference type="PANTHER" id="PTHR37560">
    <property type="entry name" value="UPF0210 PROTEIN SPR0218"/>
    <property type="match status" value="1"/>
</dbReference>
<accession>A0AAF0IB77</accession>
<reference evidence="1" key="1">
    <citation type="journal article" date="2017" name="Nature">
        <title>Asgard archaea illuminate the origin of eukaryotic cellular complexity.</title>
        <authorList>
            <person name="Zaremba-Niedzwiedzka K."/>
            <person name="Caceres E.F."/>
            <person name="Saw J.H."/>
            <person name="Backstrom D."/>
            <person name="Juzokaite L."/>
            <person name="Vancaester E."/>
            <person name="Seitz K.W."/>
            <person name="Anantharaman K."/>
            <person name="Starnawski P."/>
            <person name="Kjeldsen K.U."/>
            <person name="Scott M.B."/>
            <person name="Nunoura T."/>
            <person name="Banfield J.F."/>
            <person name="Schramm A."/>
            <person name="Baker B.J."/>
            <person name="Spang A."/>
            <person name="Ettema T.J.G."/>
        </authorList>
    </citation>
    <scope>NUCLEOTIDE SEQUENCE</scope>
    <source>
        <strain evidence="1">LCB_4</strain>
    </source>
</reference>
<dbReference type="SUPFAM" id="SSF51998">
    <property type="entry name" value="PFL-like glycyl radical enzymes"/>
    <property type="match status" value="1"/>
</dbReference>
<dbReference type="NCBIfam" id="NF003700">
    <property type="entry name" value="PRK05313.1"/>
    <property type="match status" value="1"/>
</dbReference>
<dbReference type="KEGG" id="oyw:OdinLCB4_006365"/>
<dbReference type="PANTHER" id="PTHR37560:SF1">
    <property type="entry name" value="UPF0210 PROTEIN MJ1665"/>
    <property type="match status" value="1"/>
</dbReference>
<name>A0AAF0IB77_ODILC</name>
<dbReference type="AlphaFoldDB" id="A0AAF0IB77"/>
<gene>
    <name evidence="1" type="ORF">OdinLCB4_006365</name>
</gene>
<proteinExistence type="predicted"/>
<evidence type="ECO:0000313" key="2">
    <source>
        <dbReference type="Proteomes" id="UP000186851"/>
    </source>
</evidence>
<dbReference type="Pfam" id="PF05167">
    <property type="entry name" value="DUF711"/>
    <property type="match status" value="1"/>
</dbReference>
<protein>
    <submittedName>
        <fullName evidence="1">PFL family protein</fullName>
    </submittedName>
</protein>
<dbReference type="Gene3D" id="3.20.70.20">
    <property type="match status" value="1"/>
</dbReference>
<organism evidence="1 2">
    <name type="scientific">Odinarchaeota yellowstonii (strain LCB_4)</name>
    <dbReference type="NCBI Taxonomy" id="1841599"/>
    <lineage>
        <taxon>Archaea</taxon>
        <taxon>Promethearchaeati</taxon>
        <taxon>Candidatus Odinarchaeota</taxon>
        <taxon>Candidatus Odinarchaeia</taxon>
        <taxon>Candidatus Odinarchaeales</taxon>
        <taxon>Candidatus Odinarchaeaceae</taxon>
        <taxon>Candidatus Odinarchaeum</taxon>
    </lineage>
</organism>
<dbReference type="InterPro" id="IPR007841">
    <property type="entry name" value="UPF0210"/>
</dbReference>
<dbReference type="EMBL" id="CP091871">
    <property type="protein sequence ID" value="WEU40090.1"/>
    <property type="molecule type" value="Genomic_DNA"/>
</dbReference>
<reference evidence="1" key="2">
    <citation type="journal article" date="2022" name="Nat. Microbiol.">
        <title>A closed Candidatus Odinarchaeum chromosome exposes Asgard archaeal viruses.</title>
        <authorList>
            <person name="Tamarit D."/>
            <person name="Caceres E.F."/>
            <person name="Krupovic M."/>
            <person name="Nijland R."/>
            <person name="Eme L."/>
            <person name="Robinson N.P."/>
            <person name="Ettema T.J.G."/>
        </authorList>
    </citation>
    <scope>NUCLEOTIDE SEQUENCE</scope>
    <source>
        <strain evidence="1">LCB_4</strain>
    </source>
</reference>